<evidence type="ECO:0000313" key="9">
    <source>
        <dbReference type="EMBL" id="BAO54540.1"/>
    </source>
</evidence>
<evidence type="ECO:0000256" key="6">
    <source>
        <dbReference type="ARBA" id="ARBA00023136"/>
    </source>
</evidence>
<dbReference type="RefSeq" id="WP_052476664.1">
    <property type="nucleotide sequence ID" value="NZ_AP014548.1"/>
</dbReference>
<keyword evidence="3" id="KW-1003">Cell membrane</keyword>
<dbReference type="STRING" id="1454201.NMS_0531"/>
<dbReference type="EMBL" id="AP014548">
    <property type="protein sequence ID" value="BAO54540.1"/>
    <property type="molecule type" value="Genomic_DNA"/>
</dbReference>
<dbReference type="AlphaFoldDB" id="W8VPK4"/>
<gene>
    <name evidence="9" type="ORF">NMS_0531</name>
</gene>
<dbReference type="Gene3D" id="3.30.240.20">
    <property type="entry name" value="bsu07140 like domains"/>
    <property type="match status" value="1"/>
</dbReference>
<keyword evidence="6 7" id="KW-0472">Membrane</keyword>
<comment type="subcellular location">
    <subcellularLocation>
        <location evidence="1">Cell membrane</location>
        <topology evidence="1">Multi-pass membrane protein</topology>
    </subcellularLocation>
</comment>
<organism evidence="9 10">
    <name type="scientific">Nonlabens marinus S1-08</name>
    <dbReference type="NCBI Taxonomy" id="1454201"/>
    <lineage>
        <taxon>Bacteria</taxon>
        <taxon>Pseudomonadati</taxon>
        <taxon>Bacteroidota</taxon>
        <taxon>Flavobacteriia</taxon>
        <taxon>Flavobacteriales</taxon>
        <taxon>Flavobacteriaceae</taxon>
        <taxon>Nonlabens</taxon>
    </lineage>
</organism>
<accession>W8VPK4</accession>
<feature type="transmembrane region" description="Helical" evidence="7">
    <location>
        <begin position="12"/>
        <end position="34"/>
    </location>
</feature>
<feature type="transmembrane region" description="Helical" evidence="7">
    <location>
        <begin position="46"/>
        <end position="66"/>
    </location>
</feature>
<dbReference type="Pfam" id="PF04239">
    <property type="entry name" value="DUF421"/>
    <property type="match status" value="1"/>
</dbReference>
<dbReference type="PANTHER" id="PTHR34582">
    <property type="entry name" value="UPF0702 TRANSMEMBRANE PROTEIN YCAP"/>
    <property type="match status" value="1"/>
</dbReference>
<protein>
    <recommendedName>
        <fullName evidence="8">YetF C-terminal domain-containing protein</fullName>
    </recommendedName>
</protein>
<dbReference type="GO" id="GO:0005886">
    <property type="term" value="C:plasma membrane"/>
    <property type="evidence" value="ECO:0007669"/>
    <property type="project" value="UniProtKB-SubCell"/>
</dbReference>
<evidence type="ECO:0000256" key="1">
    <source>
        <dbReference type="ARBA" id="ARBA00004651"/>
    </source>
</evidence>
<keyword evidence="5 7" id="KW-1133">Transmembrane helix</keyword>
<evidence type="ECO:0000256" key="3">
    <source>
        <dbReference type="ARBA" id="ARBA00022475"/>
    </source>
</evidence>
<dbReference type="OrthoDB" id="9793799at2"/>
<dbReference type="InterPro" id="IPR023090">
    <property type="entry name" value="UPF0702_alpha/beta_dom_sf"/>
</dbReference>
<comment type="similarity">
    <text evidence="2">Belongs to the UPF0702 family.</text>
</comment>
<evidence type="ECO:0000256" key="5">
    <source>
        <dbReference type="ARBA" id="ARBA00022989"/>
    </source>
</evidence>
<feature type="transmembrane region" description="Helical" evidence="7">
    <location>
        <begin position="72"/>
        <end position="92"/>
    </location>
</feature>
<proteinExistence type="inferred from homology"/>
<evidence type="ECO:0000259" key="8">
    <source>
        <dbReference type="Pfam" id="PF04239"/>
    </source>
</evidence>
<evidence type="ECO:0000256" key="2">
    <source>
        <dbReference type="ARBA" id="ARBA00006448"/>
    </source>
</evidence>
<keyword evidence="10" id="KW-1185">Reference proteome</keyword>
<reference evidence="9 10" key="1">
    <citation type="journal article" date="2014" name="Proc. Natl. Acad. Sci. U.S.A.">
        <title>Functional characterization of flavobacteria rhodopsins reveals a unique class of light-driven chloride pump in bacteria.</title>
        <authorList>
            <person name="Yoshizawa S."/>
            <person name="Kumagai Y."/>
            <person name="Kim H."/>
            <person name="Ogura Y."/>
            <person name="Hayashi T."/>
            <person name="Iwasaki W."/>
            <person name="DeLong E.F."/>
            <person name="Kogure K."/>
        </authorList>
    </citation>
    <scope>NUCLEOTIDE SEQUENCE [LARGE SCALE GENOMIC DNA]</scope>
    <source>
        <strain evidence="9 10">S1-08</strain>
    </source>
</reference>
<evidence type="ECO:0000256" key="7">
    <source>
        <dbReference type="SAM" id="Phobius"/>
    </source>
</evidence>
<dbReference type="PANTHER" id="PTHR34582:SF6">
    <property type="entry name" value="UPF0702 TRANSMEMBRANE PROTEIN YCAP"/>
    <property type="match status" value="1"/>
</dbReference>
<keyword evidence="4 7" id="KW-0812">Transmembrane</keyword>
<sequence length="184" mass="20186">MKFENASEWLLFDLSTAAIIALSVMIIFSTLIVITRISGLRTFAKMTSFDFATTIAIGSILATISIDPKVSITNGAVALVSIIAFQVIFALIQRKSEVFRKTATNKPVLLMTNGKILEDNLANTNLHRSELIAKLREANVLKFEDVKAVVLESTGDVSVLHGSKDVTLESRLLDFLEPSKSKKE</sequence>
<dbReference type="HOGENOM" id="CLU_077149_3_3_10"/>
<dbReference type="KEGG" id="nmf:NMS_0531"/>
<dbReference type="InterPro" id="IPR007353">
    <property type="entry name" value="DUF421"/>
</dbReference>
<evidence type="ECO:0000256" key="4">
    <source>
        <dbReference type="ARBA" id="ARBA00022692"/>
    </source>
</evidence>
<name>W8VPK4_9FLAO</name>
<feature type="domain" description="YetF C-terminal" evidence="8">
    <location>
        <begin position="95"/>
        <end position="164"/>
    </location>
</feature>
<evidence type="ECO:0000313" key="10">
    <source>
        <dbReference type="Proteomes" id="UP000031760"/>
    </source>
</evidence>
<dbReference type="Proteomes" id="UP000031760">
    <property type="component" value="Chromosome"/>
</dbReference>